<reference evidence="1 2" key="1">
    <citation type="submission" date="2014-03" db="EMBL/GenBank/DDBJ databases">
        <title>Genomics of Bifidobacteria.</title>
        <authorList>
            <person name="Ventura M."/>
            <person name="Milani C."/>
            <person name="Lugli G.A."/>
        </authorList>
    </citation>
    <scope>NUCLEOTIDE SEQUENCE [LARGE SCALE GENOMIC DNA]</scope>
    <source>
        <strain evidence="1 2">LMG 21814</strain>
    </source>
</reference>
<dbReference type="AlphaFoldDB" id="A0A087BLW3"/>
<dbReference type="Proteomes" id="UP000029024">
    <property type="component" value="Unassembled WGS sequence"/>
</dbReference>
<proteinExistence type="predicted"/>
<dbReference type="RefSeq" id="WP_152596648.1">
    <property type="nucleotide sequence ID" value="NZ_JGZA01000006.1"/>
</dbReference>
<gene>
    <name evidence="1" type="ORF">BLSS_1698</name>
</gene>
<sequence>MSDKDKDKNVVEQLLDSVITSSDSNIGPIEQRLNEIAKSPNWELQGNILSVDNAEQAEQTVKHVVERVSDTDVFSGQTALSAKQHGEDLLAVNYADGLSSQIEAMQSIIDKANDALEYVRKQRESLPGNQLDAV</sequence>
<organism evidence="1 2">
    <name type="scientific">Bifidobacterium longum subsp. suis</name>
    <dbReference type="NCBI Taxonomy" id="1695"/>
    <lineage>
        <taxon>Bacteria</taxon>
        <taxon>Bacillati</taxon>
        <taxon>Actinomycetota</taxon>
        <taxon>Actinomycetes</taxon>
        <taxon>Bifidobacteriales</taxon>
        <taxon>Bifidobacteriaceae</taxon>
        <taxon>Bifidobacterium</taxon>
    </lineage>
</organism>
<comment type="caution">
    <text evidence="1">The sequence shown here is derived from an EMBL/GenBank/DDBJ whole genome shotgun (WGS) entry which is preliminary data.</text>
</comment>
<evidence type="ECO:0000313" key="1">
    <source>
        <dbReference type="EMBL" id="KFI72013.1"/>
    </source>
</evidence>
<accession>A0A087BLW3</accession>
<evidence type="ECO:0000313" key="2">
    <source>
        <dbReference type="Proteomes" id="UP000029024"/>
    </source>
</evidence>
<protein>
    <submittedName>
        <fullName evidence="1">Uncharacterized protein</fullName>
    </submittedName>
</protein>
<name>A0A087BLW3_BIFLN</name>
<dbReference type="EMBL" id="JGZA01000006">
    <property type="protein sequence ID" value="KFI72013.1"/>
    <property type="molecule type" value="Genomic_DNA"/>
</dbReference>